<keyword evidence="3" id="KW-1185">Reference proteome</keyword>
<sequence>MDREEEREPFCLMCLAFSPTIPFLVPPLGTLLFLLPPSPFSFTHSTFPSPASPFFHPPWKDSSPHPLLPCIPFCLNLSCQLSCSLCLCAYGWSPHWRLIPGSRSDCQQVLVCSLIPEAGGTTTQETSNPHYRVICEENTRSSTMLRFHDLDETLEAPKVVGVQGTIKARMDGGSMEIKMGFGGKMLLTEGTLTHVHGTCLMHKCRIQVKKSSFFLIYDLQEEIGRDGRGRLPLEEGLANPRRVGFIHRLEDEAIRLVDQIVFGFREVVEFLGLDVETFIALINEAFSLRGLPWFNNLTTNASQPLIEVLLSHMPSLEADDVKDELKKEYYRHLDKPACDA</sequence>
<gene>
    <name evidence="2" type="ORF">DSTB1V02_LOCUS8852</name>
</gene>
<organism evidence="2">
    <name type="scientific">Darwinula stevensoni</name>
    <dbReference type="NCBI Taxonomy" id="69355"/>
    <lineage>
        <taxon>Eukaryota</taxon>
        <taxon>Metazoa</taxon>
        <taxon>Ecdysozoa</taxon>
        <taxon>Arthropoda</taxon>
        <taxon>Crustacea</taxon>
        <taxon>Oligostraca</taxon>
        <taxon>Ostracoda</taxon>
        <taxon>Podocopa</taxon>
        <taxon>Podocopida</taxon>
        <taxon>Darwinulocopina</taxon>
        <taxon>Darwinuloidea</taxon>
        <taxon>Darwinulidae</taxon>
        <taxon>Darwinula</taxon>
    </lineage>
</organism>
<dbReference type="EMBL" id="CAJPEV010002118">
    <property type="protein sequence ID" value="CAG0895732.1"/>
    <property type="molecule type" value="Genomic_DNA"/>
</dbReference>
<dbReference type="AlphaFoldDB" id="A0A7R8XEF4"/>
<dbReference type="Proteomes" id="UP000677054">
    <property type="component" value="Unassembled WGS sequence"/>
</dbReference>
<dbReference type="EMBL" id="LR901635">
    <property type="protein sequence ID" value="CAD7249051.1"/>
    <property type="molecule type" value="Genomic_DNA"/>
</dbReference>
<protein>
    <submittedName>
        <fullName evidence="2">Uncharacterized protein</fullName>
    </submittedName>
</protein>
<reference evidence="2" key="1">
    <citation type="submission" date="2020-11" db="EMBL/GenBank/DDBJ databases">
        <authorList>
            <person name="Tran Van P."/>
        </authorList>
    </citation>
    <scope>NUCLEOTIDE SEQUENCE</scope>
</reference>
<proteinExistence type="predicted"/>
<accession>A0A7R8XEF4</accession>
<keyword evidence="1" id="KW-0472">Membrane</keyword>
<evidence type="ECO:0000256" key="1">
    <source>
        <dbReference type="SAM" id="Phobius"/>
    </source>
</evidence>
<keyword evidence="1" id="KW-1133">Transmembrane helix</keyword>
<feature type="transmembrane region" description="Helical" evidence="1">
    <location>
        <begin position="12"/>
        <end position="35"/>
    </location>
</feature>
<evidence type="ECO:0000313" key="2">
    <source>
        <dbReference type="EMBL" id="CAD7249051.1"/>
    </source>
</evidence>
<name>A0A7R8XEF4_9CRUS</name>
<keyword evidence="1" id="KW-0812">Transmembrane</keyword>
<evidence type="ECO:0000313" key="3">
    <source>
        <dbReference type="Proteomes" id="UP000677054"/>
    </source>
</evidence>